<dbReference type="GO" id="GO:0005975">
    <property type="term" value="P:carbohydrate metabolic process"/>
    <property type="evidence" value="ECO:0007669"/>
    <property type="project" value="InterPro"/>
</dbReference>
<dbReference type="InterPro" id="IPR016007">
    <property type="entry name" value="Alpha_rhamnosid"/>
</dbReference>
<sequence>MNIYNLKTNHLLNPIGFLIDTLTLSWIVEASFGEKLQGTRVVIGLDENYEKVIHDSGSRTDLDPLSYQPGILLQPRTRYFWKVVAKNAAGEEQASETQYFETAKEEEAWTGNWIEPVRQFERMPLMRKLFRLPTKPIRKARIYATGLGVYELYLNGEKIGDEYLAPGFHSYDFWQQYQTYDVTEILQTGGNAIGFMLGDGWFKGRFGFDGGYENLYGDQFRLIAECVVSYEDGTEEIIATDAAWEAAEGPLVASSIYDGEIYDANLEIKDWNKYSEAATDARWEPVQLSAADTEKLQARLSVPIKIVDAFVPELILTPAGEQVLDFKQNMTGWITFTADVPKGSVITYEVGEVLQEGNFYRENLRTAEAKFTYISNGKPAEVRPYFTFYGFRYAKITGIDLLEQDLGFKGYVLQSELEETSGIITANPDVNQLLKNALWGQKGNFLDVPTDCPQRDERMGWTGDAQIFARTASYHMYTPAFYKKFMHDLRLEQKALDGAVPFVVPQIKPEGDAGFVTGAGAAAWSDAATVIPWVLYEQYGDRSLLQEQYPTMKDWVEYIRREDEKSGAKRLWTTGFQFGDWLALDGANPHSPMGGTDTSLVASVYYYHSASLVARAAEVLGHTQDALVYTNLAAEVKQAIQNEYLTVMGRLAVTTQTAYILFHYFDLCPEQFKERMTKDFYDKVISSGIHLQTGFVGTPYFAEALSRNGMNELAYGLLLNEDYPSWLFAVKMGATTIWERWNSILPDGKISGTDMNSLNHYAYGSIVEWVYRCVLGIQADSAHPGYRHFILAPQPSAQLGKAEGYYQSVSGRIESAWEIMSDGQLFFSFRVPFGTTATITLPDLSLEKARKMEWLQEAIPTEVGVSVTVKAGDYSVSYMPTRNYRPEVTTKLTYRELLEYTPARKVIFEQLPMMRNNEIALQYLDMPFEAFKELPIVSNFVSDETLERLDATFSGGIPIIDKISLQS</sequence>
<dbReference type="AlphaFoldDB" id="A0A2T5IGJ3"/>
<dbReference type="Pfam" id="PF05592">
    <property type="entry name" value="Bac_rhamnosid"/>
    <property type="match status" value="1"/>
</dbReference>
<dbReference type="InterPro" id="IPR013783">
    <property type="entry name" value="Ig-like_fold"/>
</dbReference>
<dbReference type="PIRSF" id="PIRSF010631">
    <property type="entry name" value="A-rhamnsds"/>
    <property type="match status" value="1"/>
</dbReference>
<dbReference type="InterPro" id="IPR012341">
    <property type="entry name" value="6hp_glycosidase-like_sf"/>
</dbReference>
<feature type="domain" description="Bacterial alpha-L-rhamnosidase N-terminal" evidence="5">
    <location>
        <begin position="135"/>
        <end position="307"/>
    </location>
</feature>
<dbReference type="RefSeq" id="WP_108033207.1">
    <property type="nucleotide sequence ID" value="NZ_QAOM01000015.1"/>
</dbReference>
<comment type="catalytic activity">
    <reaction evidence="1">
        <text>Hydrolysis of terminal non-reducing alpha-L-rhamnose residues in alpha-L-rhamnosides.</text>
        <dbReference type="EC" id="3.2.1.40"/>
    </reaction>
</comment>
<dbReference type="Pfam" id="PF25788">
    <property type="entry name" value="Ig_Rha78A_N"/>
    <property type="match status" value="1"/>
</dbReference>
<dbReference type="InterPro" id="IPR013737">
    <property type="entry name" value="Bac_rhamnosid_N"/>
</dbReference>
<proteinExistence type="predicted"/>
<dbReference type="InterPro" id="IPR035396">
    <property type="entry name" value="Bac_rhamnosid6H"/>
</dbReference>
<dbReference type="OrthoDB" id="9761045at2"/>
<dbReference type="Gene3D" id="2.60.40.10">
    <property type="entry name" value="Immunoglobulins"/>
    <property type="match status" value="1"/>
</dbReference>
<organism evidence="8 9">
    <name type="scientific">Trichococcus patagoniensis</name>
    <dbReference type="NCBI Taxonomy" id="382641"/>
    <lineage>
        <taxon>Bacteria</taxon>
        <taxon>Bacillati</taxon>
        <taxon>Bacillota</taxon>
        <taxon>Bacilli</taxon>
        <taxon>Lactobacillales</taxon>
        <taxon>Carnobacteriaceae</taxon>
        <taxon>Trichococcus</taxon>
    </lineage>
</organism>
<dbReference type="InterPro" id="IPR008902">
    <property type="entry name" value="Rhamnosid_concanavalin"/>
</dbReference>
<evidence type="ECO:0000259" key="7">
    <source>
        <dbReference type="Pfam" id="PF17390"/>
    </source>
</evidence>
<dbReference type="EMBL" id="QAOM01000015">
    <property type="protein sequence ID" value="PTQ82954.1"/>
    <property type="molecule type" value="Genomic_DNA"/>
</dbReference>
<feature type="domain" description="Alpha-L-rhamnosidase concanavalin-like" evidence="4">
    <location>
        <begin position="317"/>
        <end position="400"/>
    </location>
</feature>
<dbReference type="InterPro" id="IPR035398">
    <property type="entry name" value="Bac_rhamnosid_C"/>
</dbReference>
<dbReference type="EC" id="3.2.1.40" evidence="2"/>
<feature type="domain" description="Alpha-L-rhamnosidase C-terminal" evidence="7">
    <location>
        <begin position="776"/>
        <end position="848"/>
    </location>
</feature>
<evidence type="ECO:0000256" key="3">
    <source>
        <dbReference type="ARBA" id="ARBA00022801"/>
    </source>
</evidence>
<dbReference type="Proteomes" id="UP000244161">
    <property type="component" value="Unassembled WGS sequence"/>
</dbReference>
<evidence type="ECO:0000313" key="8">
    <source>
        <dbReference type="EMBL" id="PTQ82954.1"/>
    </source>
</evidence>
<dbReference type="Pfam" id="PF08531">
    <property type="entry name" value="Bac_rhamnosid_N"/>
    <property type="match status" value="1"/>
</dbReference>
<evidence type="ECO:0000259" key="5">
    <source>
        <dbReference type="Pfam" id="PF08531"/>
    </source>
</evidence>
<dbReference type="Gene3D" id="1.50.10.10">
    <property type="match status" value="1"/>
</dbReference>
<dbReference type="InterPro" id="IPR008928">
    <property type="entry name" value="6-hairpin_glycosidase_sf"/>
</dbReference>
<name>A0A2T5IGJ3_9LACT</name>
<evidence type="ECO:0000313" key="9">
    <source>
        <dbReference type="Proteomes" id="UP000244161"/>
    </source>
</evidence>
<dbReference type="SUPFAM" id="SSF48208">
    <property type="entry name" value="Six-hairpin glycosidases"/>
    <property type="match status" value="1"/>
</dbReference>
<dbReference type="PANTHER" id="PTHR33307">
    <property type="entry name" value="ALPHA-RHAMNOSIDASE (EUROFUNG)"/>
    <property type="match status" value="1"/>
</dbReference>
<evidence type="ECO:0000259" key="6">
    <source>
        <dbReference type="Pfam" id="PF17389"/>
    </source>
</evidence>
<evidence type="ECO:0000256" key="2">
    <source>
        <dbReference type="ARBA" id="ARBA00012652"/>
    </source>
</evidence>
<evidence type="ECO:0000259" key="4">
    <source>
        <dbReference type="Pfam" id="PF05592"/>
    </source>
</evidence>
<keyword evidence="9" id="KW-1185">Reference proteome</keyword>
<dbReference type="Gene3D" id="2.60.420.10">
    <property type="entry name" value="Maltose phosphorylase, domain 3"/>
    <property type="match status" value="1"/>
</dbReference>
<dbReference type="Gene3D" id="2.60.120.260">
    <property type="entry name" value="Galactose-binding domain-like"/>
    <property type="match status" value="2"/>
</dbReference>
<dbReference type="PANTHER" id="PTHR33307:SF6">
    <property type="entry name" value="ALPHA-RHAMNOSIDASE (EUROFUNG)-RELATED"/>
    <property type="match status" value="1"/>
</dbReference>
<dbReference type="Pfam" id="PF17389">
    <property type="entry name" value="Bac_rhamnosid6H"/>
    <property type="match status" value="1"/>
</dbReference>
<dbReference type="Pfam" id="PF17390">
    <property type="entry name" value="Bac_rhamnosid_C"/>
    <property type="match status" value="1"/>
</dbReference>
<gene>
    <name evidence="8" type="ORF">C8U37_11531</name>
</gene>
<protein>
    <recommendedName>
        <fullName evidence="2">alpha-L-rhamnosidase</fullName>
        <ecNumber evidence="2">3.2.1.40</ecNumber>
    </recommendedName>
</protein>
<reference evidence="8 9" key="1">
    <citation type="submission" date="2018-04" db="EMBL/GenBank/DDBJ databases">
        <title>Genomic Encyclopedia of Archaeal and Bacterial Type Strains, Phase II (KMG-II): from individual species to whole genera.</title>
        <authorList>
            <person name="Goeker M."/>
        </authorList>
    </citation>
    <scope>NUCLEOTIDE SEQUENCE [LARGE SCALE GENOMIC DNA]</scope>
    <source>
        <strain evidence="8 9">DSM 18806</strain>
    </source>
</reference>
<comment type="caution">
    <text evidence="8">The sequence shown here is derived from an EMBL/GenBank/DDBJ whole genome shotgun (WGS) entry which is preliminary data.</text>
</comment>
<accession>A0A2T5IGJ3</accession>
<evidence type="ECO:0000256" key="1">
    <source>
        <dbReference type="ARBA" id="ARBA00001445"/>
    </source>
</evidence>
<dbReference type="GO" id="GO:0030596">
    <property type="term" value="F:alpha-L-rhamnosidase activity"/>
    <property type="evidence" value="ECO:0007669"/>
    <property type="project" value="UniProtKB-EC"/>
</dbReference>
<feature type="domain" description="Alpha-L-rhamnosidase six-hairpin glycosidase" evidence="6">
    <location>
        <begin position="419"/>
        <end position="774"/>
    </location>
</feature>
<keyword evidence="3" id="KW-0378">Hydrolase</keyword>